<dbReference type="AlphaFoldDB" id="W7CXU2"/>
<dbReference type="PANTHER" id="PTHR46211">
    <property type="entry name" value="GLYCEROPHOSPHORYL DIESTER PHOSPHODIESTERASE"/>
    <property type="match status" value="1"/>
</dbReference>
<organism evidence="2 3">
    <name type="scientific">Brochothrix campestris FSL F6-1037</name>
    <dbReference type="NCBI Taxonomy" id="1265861"/>
    <lineage>
        <taxon>Bacteria</taxon>
        <taxon>Bacillati</taxon>
        <taxon>Bacillota</taxon>
        <taxon>Bacilli</taxon>
        <taxon>Bacillales</taxon>
        <taxon>Listeriaceae</taxon>
        <taxon>Brochothrix</taxon>
    </lineage>
</organism>
<sequence>MILSKDNKLVVSHDDNLMRILGVNRNISDSNYLQLSNYRFTNGEQLHLLNDVFERYSNAINYVIETKFNQTNSFHTMERELIALIEKHRLEKNVILQSYSIDSLNFMYEKSKKIPQMLILDEAKSNKLQEALVNVPEHIQIITISSNYLTPTAVKLIHDTGRLAMTYNLDSYDQLNYGTQVKIDGFFTNDTKKAYDKKN</sequence>
<comment type="caution">
    <text evidence="2">The sequence shown here is derived from an EMBL/GenBank/DDBJ whole genome shotgun (WGS) entry which is preliminary data.</text>
</comment>
<dbReference type="SUPFAM" id="SSF51695">
    <property type="entry name" value="PLC-like phosphodiesterases"/>
    <property type="match status" value="1"/>
</dbReference>
<accession>W7CXU2</accession>
<dbReference type="STRING" id="1265861.BCAMP_02770"/>
<evidence type="ECO:0000313" key="3">
    <source>
        <dbReference type="Proteomes" id="UP000019243"/>
    </source>
</evidence>
<proteinExistence type="predicted"/>
<evidence type="ECO:0000313" key="2">
    <source>
        <dbReference type="EMBL" id="EUJ41767.1"/>
    </source>
</evidence>
<dbReference type="EMBL" id="AODH01000009">
    <property type="protein sequence ID" value="EUJ41767.1"/>
    <property type="molecule type" value="Genomic_DNA"/>
</dbReference>
<name>W7CXU2_9LIST</name>
<dbReference type="InterPro" id="IPR030395">
    <property type="entry name" value="GP_PDE_dom"/>
</dbReference>
<dbReference type="Proteomes" id="UP000019243">
    <property type="component" value="Unassembled WGS sequence"/>
</dbReference>
<evidence type="ECO:0000259" key="1">
    <source>
        <dbReference type="PROSITE" id="PS51704"/>
    </source>
</evidence>
<dbReference type="InterPro" id="IPR017946">
    <property type="entry name" value="PLC-like_Pdiesterase_TIM-brl"/>
</dbReference>
<dbReference type="PANTHER" id="PTHR46211:SF14">
    <property type="entry name" value="GLYCEROPHOSPHODIESTER PHOSPHODIESTERASE"/>
    <property type="match status" value="1"/>
</dbReference>
<reference evidence="2 3" key="1">
    <citation type="submission" date="2012-12" db="EMBL/GenBank/DDBJ databases">
        <title>Novel taxa of Listeriaceae from agricultural environments in the United States.</title>
        <authorList>
            <person name="den Bakker H.C."/>
            <person name="Allred A."/>
            <person name="Warchocki S."/>
            <person name="Wright E.M."/>
            <person name="Burrell A."/>
            <person name="Nightingale K.K."/>
            <person name="Kephart D."/>
            <person name="Wiedmann M."/>
        </authorList>
    </citation>
    <scope>NUCLEOTIDE SEQUENCE [LARGE SCALE GENOMIC DNA]</scope>
    <source>
        <strain evidence="2 3">FSL F6-1037</strain>
    </source>
</reference>
<dbReference type="PROSITE" id="PS51704">
    <property type="entry name" value="GP_PDE"/>
    <property type="match status" value="1"/>
</dbReference>
<protein>
    <submittedName>
        <fullName evidence="2">Glycerophosphoryl diester phosphodiesterase</fullName>
    </submittedName>
</protein>
<feature type="domain" description="GP-PDE" evidence="1">
    <location>
        <begin position="1"/>
        <end position="198"/>
    </location>
</feature>
<dbReference type="GO" id="GO:0008081">
    <property type="term" value="F:phosphoric diester hydrolase activity"/>
    <property type="evidence" value="ECO:0007669"/>
    <property type="project" value="InterPro"/>
</dbReference>
<keyword evidence="3" id="KW-1185">Reference proteome</keyword>
<dbReference type="GO" id="GO:0006629">
    <property type="term" value="P:lipid metabolic process"/>
    <property type="evidence" value="ECO:0007669"/>
    <property type="project" value="InterPro"/>
</dbReference>
<dbReference type="Gene3D" id="3.20.20.190">
    <property type="entry name" value="Phosphatidylinositol (PI) phosphodiesterase"/>
    <property type="match status" value="1"/>
</dbReference>
<gene>
    <name evidence="2" type="ORF">BCAMP_02770</name>
</gene>
<dbReference type="Pfam" id="PF03009">
    <property type="entry name" value="GDPD"/>
    <property type="match status" value="1"/>
</dbReference>